<protein>
    <submittedName>
        <fullName evidence="2">Uncharacterized protein</fullName>
    </submittedName>
</protein>
<proteinExistence type="predicted"/>
<gene>
    <name evidence="2" type="ORF">ANCCEY_15225</name>
</gene>
<name>A0A0D6L568_9BILA</name>
<organism evidence="2 3">
    <name type="scientific">Ancylostoma ceylanicum</name>
    <dbReference type="NCBI Taxonomy" id="53326"/>
    <lineage>
        <taxon>Eukaryota</taxon>
        <taxon>Metazoa</taxon>
        <taxon>Ecdysozoa</taxon>
        <taxon>Nematoda</taxon>
        <taxon>Chromadorea</taxon>
        <taxon>Rhabditida</taxon>
        <taxon>Rhabditina</taxon>
        <taxon>Rhabditomorpha</taxon>
        <taxon>Strongyloidea</taxon>
        <taxon>Ancylostomatidae</taxon>
        <taxon>Ancylostomatinae</taxon>
        <taxon>Ancylostoma</taxon>
    </lineage>
</organism>
<sequence length="129" mass="14111">MECFVQGHEGSPQPVVNVEYDVPEKGKLKVYIIFECFIITGIIYLGRRRDLPAPFGKLVRRNQPARGHPSVAFENPAYVSGHEVEIRGLGGGGGGMSNGGTDWQSQDLQASAAPEDYRNGMRYAKLESA</sequence>
<keyword evidence="3" id="KW-1185">Reference proteome</keyword>
<evidence type="ECO:0000256" key="1">
    <source>
        <dbReference type="SAM" id="MobiDB-lite"/>
    </source>
</evidence>
<evidence type="ECO:0000313" key="2">
    <source>
        <dbReference type="EMBL" id="EPB65708.1"/>
    </source>
</evidence>
<feature type="compositionally biased region" description="Gly residues" evidence="1">
    <location>
        <begin position="89"/>
        <end position="98"/>
    </location>
</feature>
<feature type="region of interest" description="Disordered" evidence="1">
    <location>
        <begin position="89"/>
        <end position="114"/>
    </location>
</feature>
<reference evidence="2 3" key="1">
    <citation type="submission" date="2013-05" db="EMBL/GenBank/DDBJ databases">
        <title>Draft genome of the parasitic nematode Anyclostoma ceylanicum.</title>
        <authorList>
            <person name="Mitreva M."/>
        </authorList>
    </citation>
    <scope>NUCLEOTIDE SEQUENCE [LARGE SCALE GENOMIC DNA]</scope>
</reference>
<dbReference type="AlphaFoldDB" id="A0A0D6L568"/>
<dbReference type="EMBL" id="KE127320">
    <property type="protein sequence ID" value="EPB65708.1"/>
    <property type="molecule type" value="Genomic_DNA"/>
</dbReference>
<dbReference type="Proteomes" id="UP000054495">
    <property type="component" value="Unassembled WGS sequence"/>
</dbReference>
<accession>A0A0D6L568</accession>
<evidence type="ECO:0000313" key="3">
    <source>
        <dbReference type="Proteomes" id="UP000054495"/>
    </source>
</evidence>